<comment type="subcellular location">
    <subcellularLocation>
        <location evidence="1 11">Nucleus</location>
        <location evidence="1 11">Nucleoplasm</location>
    </subcellularLocation>
</comment>
<dbReference type="EMBL" id="JAOPGA020000327">
    <property type="protein sequence ID" value="KAL0478201.1"/>
    <property type="molecule type" value="Genomic_DNA"/>
</dbReference>
<dbReference type="GO" id="GO:0005643">
    <property type="term" value="C:nuclear pore"/>
    <property type="evidence" value="ECO:0007669"/>
    <property type="project" value="UniProtKB-UniRule"/>
</dbReference>
<dbReference type="PANTHER" id="PTHR12514">
    <property type="entry name" value="ENHANCER OF YELLOW 2 TRANSCRIPTION FACTOR"/>
    <property type="match status" value="1"/>
</dbReference>
<evidence type="ECO:0000313" key="12">
    <source>
        <dbReference type="EMBL" id="KAL0478201.1"/>
    </source>
</evidence>
<dbReference type="GO" id="GO:0006368">
    <property type="term" value="P:transcription elongation by RNA polymerase II"/>
    <property type="evidence" value="ECO:0007669"/>
    <property type="project" value="UniProtKB-UniRule"/>
</dbReference>
<name>A0AAW2YMP2_9EUKA</name>
<evidence type="ECO:0000256" key="9">
    <source>
        <dbReference type="ARBA" id="ARBA00023163"/>
    </source>
</evidence>
<dbReference type="GO" id="GO:0000124">
    <property type="term" value="C:SAGA complex"/>
    <property type="evidence" value="ECO:0007669"/>
    <property type="project" value="UniProtKB-UniRule"/>
</dbReference>
<sequence>MSSHLELETERKAKENLSRASIYETLTSSGEKDKIKELLRKRLIECGWCDELKEYTKKLVRGKESVEDLTIDGLVSEITPKAREAVPDDIKVEVLQSIRSFIEKNDY</sequence>
<dbReference type="AlphaFoldDB" id="A0AAW2YMP2"/>
<protein>
    <recommendedName>
        <fullName evidence="11">Transcription and mRNA export factor ENY2</fullName>
    </recommendedName>
    <alternativeName>
        <fullName evidence="11">Enhancer of yellow 2 transcription factor homolog</fullName>
    </alternativeName>
</protein>
<keyword evidence="14" id="KW-1185">Reference proteome</keyword>
<dbReference type="GO" id="GO:0070390">
    <property type="term" value="C:transcription export complex 2"/>
    <property type="evidence" value="ECO:0007669"/>
    <property type="project" value="UniProtKB-UniRule"/>
</dbReference>
<dbReference type="GO" id="GO:0006325">
    <property type="term" value="P:chromatin organization"/>
    <property type="evidence" value="ECO:0007669"/>
    <property type="project" value="UniProtKB-KW"/>
</dbReference>
<keyword evidence="10 11" id="KW-0539">Nucleus</keyword>
<accession>A0AAW2YMP2</accession>
<gene>
    <name evidence="12" type="ORF">AKO1_001503</name>
    <name evidence="13" type="ORF">AKO1_007955</name>
</gene>
<evidence type="ECO:0000256" key="7">
    <source>
        <dbReference type="ARBA" id="ARBA00023015"/>
    </source>
</evidence>
<evidence type="ECO:0000256" key="10">
    <source>
        <dbReference type="ARBA" id="ARBA00023242"/>
    </source>
</evidence>
<dbReference type="Proteomes" id="UP001431209">
    <property type="component" value="Unassembled WGS sequence"/>
</dbReference>
<comment type="similarity">
    <text evidence="11">Belongs to the ENY2 family.</text>
</comment>
<evidence type="ECO:0000313" key="13">
    <source>
        <dbReference type="EMBL" id="KAL0479034.1"/>
    </source>
</evidence>
<dbReference type="GO" id="GO:0015031">
    <property type="term" value="P:protein transport"/>
    <property type="evidence" value="ECO:0007669"/>
    <property type="project" value="UniProtKB-KW"/>
</dbReference>
<dbReference type="GO" id="GO:0003713">
    <property type="term" value="F:transcription coactivator activity"/>
    <property type="evidence" value="ECO:0007669"/>
    <property type="project" value="UniProtKB-UniRule"/>
</dbReference>
<dbReference type="FunFam" id="1.10.246.140:FF:000001">
    <property type="entry name" value="Transcription and mRNA export factor ENY2"/>
    <property type="match status" value="1"/>
</dbReference>
<evidence type="ECO:0000256" key="4">
    <source>
        <dbReference type="ARBA" id="ARBA00022853"/>
    </source>
</evidence>
<evidence type="ECO:0000256" key="1">
    <source>
        <dbReference type="ARBA" id="ARBA00004642"/>
    </source>
</evidence>
<evidence type="ECO:0000256" key="11">
    <source>
        <dbReference type="HAMAP-Rule" id="MF_03046"/>
    </source>
</evidence>
<dbReference type="Pfam" id="PF10163">
    <property type="entry name" value="EnY2"/>
    <property type="match status" value="1"/>
</dbReference>
<keyword evidence="2 11" id="KW-0813">Transport</keyword>
<evidence type="ECO:0000313" key="14">
    <source>
        <dbReference type="Proteomes" id="UP001431209"/>
    </source>
</evidence>
<dbReference type="Gene3D" id="1.10.246.140">
    <property type="match status" value="1"/>
</dbReference>
<dbReference type="InterPro" id="IPR018783">
    <property type="entry name" value="TF_ENY2"/>
</dbReference>
<comment type="function">
    <text evidence="11">Involved in mRNA export coupled transcription activation by association with both the TREX-2 and the SAGA complexes. The transcription regulatory histone acetylation (HAT) complex SAGA is a multiprotein complex that activates transcription by remodeling chromatin and mediating histone acetylation and deubiquitination. Within the SAGA complex, participates to a subcomplex that specifically deubiquitinates histones. The SAGA complex is recruited to specific gene promoters by activators, where it is required for transcription. The TREX-2 complex functions in docking export-competent ribonucleoprotein particles (mRNPs) to the nuclear entrance of the nuclear pore complex (nuclear basket). TREX-2 participates in mRNA export and accurate chromatin positioning in the nucleus by tethering genes to the nuclear periphery.</text>
</comment>
<keyword evidence="6 11" id="KW-0811">Translocation</keyword>
<dbReference type="GO" id="GO:0071819">
    <property type="term" value="C:DUBm complex"/>
    <property type="evidence" value="ECO:0007669"/>
    <property type="project" value="UniProtKB-UniRule"/>
</dbReference>
<reference evidence="12 14" key="1">
    <citation type="submission" date="2024-03" db="EMBL/GenBank/DDBJ databases">
        <title>The Acrasis kona genome and developmental transcriptomes reveal deep origins of eukaryotic multicellular pathways.</title>
        <authorList>
            <person name="Sheikh S."/>
            <person name="Fu C.-J."/>
            <person name="Brown M.W."/>
            <person name="Baldauf S.L."/>
        </authorList>
    </citation>
    <scope>NUCLEOTIDE SEQUENCE [LARGE SCALE GENOMIC DNA]</scope>
    <source>
        <strain evidence="12 14">ATCC MYA-3509</strain>
    </source>
</reference>
<dbReference type="EMBL" id="JAOPGA020000496">
    <property type="protein sequence ID" value="KAL0479034.1"/>
    <property type="molecule type" value="Genomic_DNA"/>
</dbReference>
<keyword evidence="4 11" id="KW-0156">Chromatin regulator</keyword>
<evidence type="ECO:0000256" key="8">
    <source>
        <dbReference type="ARBA" id="ARBA00023159"/>
    </source>
</evidence>
<evidence type="ECO:0000256" key="5">
    <source>
        <dbReference type="ARBA" id="ARBA00022927"/>
    </source>
</evidence>
<evidence type="ECO:0000256" key="3">
    <source>
        <dbReference type="ARBA" id="ARBA00022816"/>
    </source>
</evidence>
<dbReference type="InterPro" id="IPR038212">
    <property type="entry name" value="TF_EnY2_sf"/>
</dbReference>
<evidence type="ECO:0000256" key="6">
    <source>
        <dbReference type="ARBA" id="ARBA00023010"/>
    </source>
</evidence>
<keyword evidence="5 11" id="KW-0653">Protein transport</keyword>
<keyword evidence="7 11" id="KW-0805">Transcription regulation</keyword>
<comment type="subunit">
    <text evidence="11">Component of the nuclear pore complex (NPC)-associated TREX-2 complex (transcription and export complex 2). Component of the SAGA transcription coactivator-HAT complex. Within the SAGA complex, participates to a subcomplex of SAGA called the DUB module (deubiquitination module).</text>
</comment>
<comment type="caution">
    <text evidence="12">The sequence shown here is derived from an EMBL/GenBank/DDBJ whole genome shotgun (WGS) entry which is preliminary data.</text>
</comment>
<proteinExistence type="inferred from homology"/>
<keyword evidence="9 11" id="KW-0804">Transcription</keyword>
<dbReference type="HAMAP" id="MF_03046">
    <property type="entry name" value="ENY2_Sus1"/>
    <property type="match status" value="1"/>
</dbReference>
<dbReference type="GO" id="GO:0006406">
    <property type="term" value="P:mRNA export from nucleus"/>
    <property type="evidence" value="ECO:0007669"/>
    <property type="project" value="UniProtKB-UniRule"/>
</dbReference>
<evidence type="ECO:0000256" key="2">
    <source>
        <dbReference type="ARBA" id="ARBA00022448"/>
    </source>
</evidence>
<organism evidence="12 14">
    <name type="scientific">Acrasis kona</name>
    <dbReference type="NCBI Taxonomy" id="1008807"/>
    <lineage>
        <taxon>Eukaryota</taxon>
        <taxon>Discoba</taxon>
        <taxon>Heterolobosea</taxon>
        <taxon>Tetramitia</taxon>
        <taxon>Eutetramitia</taxon>
        <taxon>Acrasidae</taxon>
        <taxon>Acrasis</taxon>
    </lineage>
</organism>
<keyword evidence="8 11" id="KW-0010">Activator</keyword>
<keyword evidence="3 11" id="KW-0509">mRNA transport</keyword>
<dbReference type="GO" id="GO:0005654">
    <property type="term" value="C:nucleoplasm"/>
    <property type="evidence" value="ECO:0007669"/>
    <property type="project" value="UniProtKB-SubCell"/>
</dbReference>